<sequence length="137" mass="14827">MPASTPNLAAAQRIAERFAALTDAQRRAAYAKMQAEGLHMAQFPVPRRQAGTDGTAACALSHAQERQCFLWRLEPLGTAYHMAETLRLQGALDEAAVCAAFGARTRLSTWRAGRCCAAFGAGRAGERGPAFDQWVEF</sequence>
<dbReference type="InterPro" id="IPR023213">
    <property type="entry name" value="CAT-like_dom_sf"/>
</dbReference>
<dbReference type="Gene3D" id="3.30.559.10">
    <property type="entry name" value="Chloramphenicol acetyltransferase-like domain"/>
    <property type="match status" value="1"/>
</dbReference>
<evidence type="ECO:0000313" key="2">
    <source>
        <dbReference type="Proteomes" id="UP001500279"/>
    </source>
</evidence>
<keyword evidence="2" id="KW-1185">Reference proteome</keyword>
<gene>
    <name evidence="1" type="ORF">GCM10009107_30220</name>
</gene>
<accession>A0ABP3VBD0</accession>
<reference evidence="2" key="1">
    <citation type="journal article" date="2019" name="Int. J. Syst. Evol. Microbiol.">
        <title>The Global Catalogue of Microorganisms (GCM) 10K type strain sequencing project: providing services to taxonomists for standard genome sequencing and annotation.</title>
        <authorList>
            <consortium name="The Broad Institute Genomics Platform"/>
            <consortium name="The Broad Institute Genome Sequencing Center for Infectious Disease"/>
            <person name="Wu L."/>
            <person name="Ma J."/>
        </authorList>
    </citation>
    <scope>NUCLEOTIDE SEQUENCE [LARGE SCALE GENOMIC DNA]</scope>
    <source>
        <strain evidence="2">JCM 15503</strain>
    </source>
</reference>
<organism evidence="1 2">
    <name type="scientific">Ideonella azotifigens</name>
    <dbReference type="NCBI Taxonomy" id="513160"/>
    <lineage>
        <taxon>Bacteria</taxon>
        <taxon>Pseudomonadati</taxon>
        <taxon>Pseudomonadota</taxon>
        <taxon>Betaproteobacteria</taxon>
        <taxon>Burkholderiales</taxon>
        <taxon>Sphaerotilaceae</taxon>
        <taxon>Ideonella</taxon>
    </lineage>
</organism>
<proteinExistence type="predicted"/>
<comment type="caution">
    <text evidence="1">The sequence shown here is derived from an EMBL/GenBank/DDBJ whole genome shotgun (WGS) entry which is preliminary data.</text>
</comment>
<dbReference type="SUPFAM" id="SSF52777">
    <property type="entry name" value="CoA-dependent acyltransferases"/>
    <property type="match status" value="1"/>
</dbReference>
<dbReference type="RefSeq" id="WP_141287288.1">
    <property type="nucleotide sequence ID" value="NZ_BAAAEW010000019.1"/>
</dbReference>
<dbReference type="EMBL" id="BAAAEW010000019">
    <property type="protein sequence ID" value="GAA0754094.1"/>
    <property type="molecule type" value="Genomic_DNA"/>
</dbReference>
<protein>
    <submittedName>
        <fullName evidence="1">Uncharacterized protein</fullName>
    </submittedName>
</protein>
<dbReference type="Proteomes" id="UP001500279">
    <property type="component" value="Unassembled WGS sequence"/>
</dbReference>
<evidence type="ECO:0000313" key="1">
    <source>
        <dbReference type="EMBL" id="GAA0754094.1"/>
    </source>
</evidence>
<name>A0ABP3VBD0_9BURK</name>